<dbReference type="InterPro" id="IPR025296">
    <property type="entry name" value="DUF4158"/>
</dbReference>
<dbReference type="RefSeq" id="WP_149072683.1">
    <property type="nucleotide sequence ID" value="NZ_VTHL01000029.1"/>
</dbReference>
<dbReference type="Pfam" id="PF01526">
    <property type="entry name" value="DDE_Tnp_Tn3"/>
    <property type="match status" value="1"/>
</dbReference>
<evidence type="ECO:0000256" key="2">
    <source>
        <dbReference type="ARBA" id="ARBA00022578"/>
    </source>
</evidence>
<feature type="domain" description="Tn3 transposase DDE" evidence="5">
    <location>
        <begin position="588"/>
        <end position="976"/>
    </location>
</feature>
<keyword evidence="3" id="KW-0238">DNA-binding</keyword>
<keyword evidence="8" id="KW-1185">Reference proteome</keyword>
<comment type="similarity">
    <text evidence="1">Belongs to the transposase 7 family.</text>
</comment>
<organism evidence="7 8">
    <name type="scientific">Hymenobacter lutimineralis</name>
    <dbReference type="NCBI Taxonomy" id="2606448"/>
    <lineage>
        <taxon>Bacteria</taxon>
        <taxon>Pseudomonadati</taxon>
        <taxon>Bacteroidota</taxon>
        <taxon>Cytophagia</taxon>
        <taxon>Cytophagales</taxon>
        <taxon>Hymenobacteraceae</taxon>
        <taxon>Hymenobacter</taxon>
    </lineage>
</organism>
<evidence type="ECO:0000313" key="8">
    <source>
        <dbReference type="Proteomes" id="UP000322791"/>
    </source>
</evidence>
<comment type="caution">
    <text evidence="7">The sequence shown here is derived from an EMBL/GenBank/DDBJ whole genome shotgun (WGS) entry which is preliminary data.</text>
</comment>
<protein>
    <submittedName>
        <fullName evidence="7">Tn3 family transposase</fullName>
    </submittedName>
</protein>
<dbReference type="InterPro" id="IPR047653">
    <property type="entry name" value="Tn3-like_transpos"/>
</dbReference>
<evidence type="ECO:0000313" key="7">
    <source>
        <dbReference type="EMBL" id="TYZ06099.1"/>
    </source>
</evidence>
<evidence type="ECO:0000259" key="6">
    <source>
        <dbReference type="Pfam" id="PF13700"/>
    </source>
</evidence>
<dbReference type="EMBL" id="VTHL01000029">
    <property type="protein sequence ID" value="TYZ06099.1"/>
    <property type="molecule type" value="Genomic_DNA"/>
</dbReference>
<dbReference type="GO" id="GO:0004803">
    <property type="term" value="F:transposase activity"/>
    <property type="evidence" value="ECO:0007669"/>
    <property type="project" value="InterPro"/>
</dbReference>
<dbReference type="Pfam" id="PF13700">
    <property type="entry name" value="DUF4158"/>
    <property type="match status" value="1"/>
</dbReference>
<keyword evidence="2" id="KW-0815">Transposition</keyword>
<proteinExistence type="inferred from homology"/>
<evidence type="ECO:0000259" key="5">
    <source>
        <dbReference type="Pfam" id="PF01526"/>
    </source>
</evidence>
<evidence type="ECO:0000256" key="4">
    <source>
        <dbReference type="ARBA" id="ARBA00023172"/>
    </source>
</evidence>
<dbReference type="AlphaFoldDB" id="A0A5D6UUT1"/>
<feature type="domain" description="DUF4158" evidence="6">
    <location>
        <begin position="5"/>
        <end position="171"/>
    </location>
</feature>
<dbReference type="InterPro" id="IPR002513">
    <property type="entry name" value="Tn3_Tnp_DDE_dom"/>
</dbReference>
<keyword evidence="4" id="KW-0233">DNA recombination</keyword>
<dbReference type="Proteomes" id="UP000322791">
    <property type="component" value="Unassembled WGS sequence"/>
</dbReference>
<dbReference type="GO" id="GO:0003677">
    <property type="term" value="F:DNA binding"/>
    <property type="evidence" value="ECO:0007669"/>
    <property type="project" value="UniProtKB-KW"/>
</dbReference>
<evidence type="ECO:0000256" key="3">
    <source>
        <dbReference type="ARBA" id="ARBA00023125"/>
    </source>
</evidence>
<name>A0A5D6UUT1_9BACT</name>
<accession>A0A5D6UUT1</accession>
<gene>
    <name evidence="7" type="ORF">FY528_19425</name>
</gene>
<dbReference type="NCBIfam" id="NF033527">
    <property type="entry name" value="transpos_Tn3"/>
    <property type="match status" value="1"/>
</dbReference>
<evidence type="ECO:0000256" key="1">
    <source>
        <dbReference type="ARBA" id="ARBA00009402"/>
    </source>
</evidence>
<dbReference type="GO" id="GO:0006313">
    <property type="term" value="P:DNA transposition"/>
    <property type="evidence" value="ECO:0007669"/>
    <property type="project" value="InterPro"/>
</dbReference>
<reference evidence="7 8" key="1">
    <citation type="submission" date="2019-08" db="EMBL/GenBank/DDBJ databases">
        <authorList>
            <person name="Seo M.-J."/>
        </authorList>
    </citation>
    <scope>NUCLEOTIDE SEQUENCE [LARGE SCALE GENOMIC DNA]</scope>
    <source>
        <strain evidence="7 8">KIGAM108</strain>
    </source>
</reference>
<sequence>MPVEFLSDEQAARYGRYHADPSPEQLARFFYLSPQDLHFLADYRRSYTQLGCAVQLCTLRFLGTFLPAPTQVPAVVVHTLTQQLQVSADAWPERYTRPNTLSDHQARIMAYLGFAAYEGPQAFRLTRWLYAQGLTSTVRPSVLFDLATAHLVAQRVVLPGVTVLARLIARVRERTGRHLYRQLRSRLNPVQHAALEALLAVAPGQRLTRLEALRTAPTRVSGPALVAALARLDQVRALGVGDLSLHDLPEARLGRLARHAQVAWGQTLGRMGEERRLATLLVFAQALERTATDDILDLFDGLMTSLALRGETRRRRERLRSLKDLDHAALVLQQAVRILLDETVPEGNVRQQVLGHIGEAPLRAAADAVLALASSEDDPLLQALSGSYATVRRFLPALLAGITFEGSPSAKPLLDAWDFLRQQEVGRRGRPKWTAAPRSLVPKSWARQVFPSKDDVNPAAYTLCVLDRLHQALRRREVFVGRSERYGDPQAELLRGEAWDAARESVARALDRSLDPSVELAQLQAQLRAAYAEVVENLPHNAALQVLHQDGQPYVVVSPLPAQEEPDSLRALRTQLAQQLPPVELAALLLEVNTFTGFAGVFTHVADGQTKAADLPLSICAVLLAQACNIGLKAVVRAEVLALTLPRLAWVQQNYVRVETLTAANARLVDGQARLPLAQAWGGGEVASADGMRFVVPVRTIHAGWNRKYYGSQRGVTYYNFTGDQFTGFHGIVIPGTLRDSLFILAGLLEQQTSLDPREIMADTHGYSEVVFGLFALLGYRFSPRLADLSDQRFWRLSKEDDYGPLNDLSRHVVNAQLIRDHWEDMLRLAGSLKLGRVKAAAVMRTLQRAGSLSGLGRAVAEFGRVEKTLYLLAYVQDEAYRRRILVQLNRGEGRHALARAVFHGKKGELRQRYREGMEDQLGALGLVVNAVVLWNTRYLQQALEQWPETEGALNPDDVARLSPLLHEHVNMLGRYDFTLPESIAAGQLRPLRTFTPWEASLSEWAYR</sequence>